<dbReference type="GO" id="GO:0006013">
    <property type="term" value="P:mannose metabolic process"/>
    <property type="evidence" value="ECO:0007669"/>
    <property type="project" value="InterPro"/>
</dbReference>
<keyword evidence="4 6" id="KW-0326">Glycosidase</keyword>
<dbReference type="InterPro" id="IPR011682">
    <property type="entry name" value="Glyco_hydro_38_C"/>
</dbReference>
<reference evidence="6 7" key="1">
    <citation type="submission" date="2015-09" db="EMBL/GenBank/DDBJ databases">
        <title>Identification and resolution of microdiversity through metagenomic sequencing of parallel consortia.</title>
        <authorList>
            <person name="Nelson W.C."/>
            <person name="Romine M.F."/>
            <person name="Lindemann S.R."/>
        </authorList>
    </citation>
    <scope>NUCLEOTIDE SEQUENCE [LARGE SCALE GENOMIC DNA]</scope>
    <source>
        <strain evidence="6">Ana</strain>
    </source>
</reference>
<dbReference type="Gene3D" id="1.20.1270.50">
    <property type="entry name" value="Glycoside hydrolase family 38, central domain"/>
    <property type="match status" value="1"/>
</dbReference>
<comment type="caution">
    <text evidence="6">The sequence shown here is derived from an EMBL/GenBank/DDBJ whole genome shotgun (WGS) entry which is preliminary data.</text>
</comment>
<dbReference type="GO" id="GO:0046872">
    <property type="term" value="F:metal ion binding"/>
    <property type="evidence" value="ECO:0007669"/>
    <property type="project" value="UniProtKB-KW"/>
</dbReference>
<dbReference type="PANTHER" id="PTHR46017">
    <property type="entry name" value="ALPHA-MANNOSIDASE 2C1"/>
    <property type="match status" value="1"/>
</dbReference>
<dbReference type="InterPro" id="IPR011330">
    <property type="entry name" value="Glyco_hydro/deAcase_b/a-brl"/>
</dbReference>
<dbReference type="InterPro" id="IPR027291">
    <property type="entry name" value="Glyco_hydro_38_N_sf"/>
</dbReference>
<dbReference type="InterPro" id="IPR037094">
    <property type="entry name" value="Glyco_hydro_38_cen_sf"/>
</dbReference>
<dbReference type="AlphaFoldDB" id="A0A0P7ZHQ4"/>
<keyword evidence="2" id="KW-0479">Metal-binding</keyword>
<organism evidence="6 7">
    <name type="scientific">Phormidesmis priestleyi Ana</name>
    <dbReference type="NCBI Taxonomy" id="1666911"/>
    <lineage>
        <taxon>Bacteria</taxon>
        <taxon>Bacillati</taxon>
        <taxon>Cyanobacteriota</taxon>
        <taxon>Cyanophyceae</taxon>
        <taxon>Leptolyngbyales</taxon>
        <taxon>Leptolyngbyaceae</taxon>
        <taxon>Phormidesmis</taxon>
    </lineage>
</organism>
<dbReference type="InterPro" id="IPR028995">
    <property type="entry name" value="Glyco_hydro_57/38_cen_sf"/>
</dbReference>
<dbReference type="Pfam" id="PF07748">
    <property type="entry name" value="Glyco_hydro_38C"/>
    <property type="match status" value="1"/>
</dbReference>
<evidence type="ECO:0000259" key="5">
    <source>
        <dbReference type="SMART" id="SM00872"/>
    </source>
</evidence>
<dbReference type="STRING" id="1666911.HLUCCA11_21825"/>
<dbReference type="Proteomes" id="UP000050465">
    <property type="component" value="Unassembled WGS sequence"/>
</dbReference>
<dbReference type="GO" id="GO:0030246">
    <property type="term" value="F:carbohydrate binding"/>
    <property type="evidence" value="ECO:0007669"/>
    <property type="project" value="InterPro"/>
</dbReference>
<dbReference type="Pfam" id="PF09261">
    <property type="entry name" value="Alpha-mann_mid"/>
    <property type="match status" value="1"/>
</dbReference>
<dbReference type="InterPro" id="IPR015341">
    <property type="entry name" value="Glyco_hydro_38_cen"/>
</dbReference>
<feature type="domain" description="Glycoside hydrolase family 38 central" evidence="5">
    <location>
        <begin position="538"/>
        <end position="616"/>
    </location>
</feature>
<dbReference type="CDD" id="cd10789">
    <property type="entry name" value="GH38N_AMII_ER_cytosolic"/>
    <property type="match status" value="1"/>
</dbReference>
<evidence type="ECO:0000256" key="3">
    <source>
        <dbReference type="ARBA" id="ARBA00022801"/>
    </source>
</evidence>
<dbReference type="Pfam" id="PF17677">
    <property type="entry name" value="Glyco_hydro38C2"/>
    <property type="match status" value="1"/>
</dbReference>
<protein>
    <submittedName>
        <fullName evidence="6">Alpha-mannosidase</fullName>
        <ecNumber evidence="6">3.2.1.24</ecNumber>
    </submittedName>
</protein>
<dbReference type="SUPFAM" id="SSF88713">
    <property type="entry name" value="Glycoside hydrolase/deacetylase"/>
    <property type="match status" value="1"/>
</dbReference>
<evidence type="ECO:0000256" key="1">
    <source>
        <dbReference type="ARBA" id="ARBA00009792"/>
    </source>
</evidence>
<dbReference type="PATRIC" id="fig|1666911.3.peg.3947"/>
<evidence type="ECO:0000313" key="6">
    <source>
        <dbReference type="EMBL" id="KPQ32285.1"/>
    </source>
</evidence>
<keyword evidence="3 6" id="KW-0378">Hydrolase</keyword>
<evidence type="ECO:0000256" key="2">
    <source>
        <dbReference type="ARBA" id="ARBA00022723"/>
    </source>
</evidence>
<dbReference type="Pfam" id="PF01074">
    <property type="entry name" value="Glyco_hydro_38N"/>
    <property type="match status" value="1"/>
</dbReference>
<evidence type="ECO:0000256" key="4">
    <source>
        <dbReference type="ARBA" id="ARBA00023295"/>
    </source>
</evidence>
<comment type="similarity">
    <text evidence="1">Belongs to the glycosyl hydrolase 38 family.</text>
</comment>
<dbReference type="SMART" id="SM00872">
    <property type="entry name" value="Alpha-mann_mid"/>
    <property type="match status" value="1"/>
</dbReference>
<dbReference type="FunFam" id="1.20.1270.50:FF:000004">
    <property type="entry name" value="alpha-mannosidase 2C1 isoform X1"/>
    <property type="match status" value="1"/>
</dbReference>
<dbReference type="GO" id="GO:0009313">
    <property type="term" value="P:oligosaccharide catabolic process"/>
    <property type="evidence" value="ECO:0007669"/>
    <property type="project" value="TreeGrafter"/>
</dbReference>
<dbReference type="Gene3D" id="3.20.110.10">
    <property type="entry name" value="Glycoside hydrolase 38, N terminal domain"/>
    <property type="match status" value="1"/>
</dbReference>
<proteinExistence type="inferred from homology"/>
<name>A0A0P7ZHQ4_9CYAN</name>
<sequence>MASPDTDFALSPTLQTELTRLRQLNTLDIQRCWQWHSEAIDENIDEAIEKNIDKNIDIAKISDSRPHQWPISPLNERHHIAWEKGRQVRWLYHRVTVPSNLYGYPLSGLILRLALTWWADDAQIYVNGALVQSGDLFECFTRICLSSSVRPNETFEIMIRLVSPDHDNGALVRSQLIYELPANQPTPEPSFIADELTVLATLEPSHEPAIQTALSQLDWNSLENAEPDLNSLNIWDAIATQSIPIAAVIHPFQQSLSQLRRNLLPLCESLQDRTIQCVGHAHLDMAWLWPVADTWQAAERTFKSVLNLQKEFPELTYTHSSPALFEWIEQNRPELFQQIQQQVQTGKWSIDAGLWIEPEFNIISGEAIARHILYGQRYCQEKFGSISKIAWLPDSFGFCWQLPQLLTQGGIETFATLKLSWNDTTEFPYQLFWWQSPDGSRILSLMLPPIGSDIDPIKMAHQAQKWQESTHIPDALWLPGLGDHGGGPTRDMLQKAKRWENSPFFPQLKFTTPNTYISTLPLSAHSTLPIWNNELYLELHRGCYTTHADQKQFNRQCEDLLYQAEVFATIAQFTAGHPYPKTDIEAAWKTLLFNQFHDILPGTSIPEVFVDANQGWQQVQQIGQKVLDESLSAIASNISLPSPPHPTSKPILVFNSLSWPIDTVVTLNLSTIDPHKEQSNWTLYDSNQQTIPNQMTPASSDQESLHQLSFPAFNIPAVGYQCYWIQPATASIEKPIEASRRPEYILENQFLKASISPLTGQVVSLIEKSTQRETFRTPGNQLQMFRDQSGYWDAWNIAADYSQHPLPEPQLSSIQWHETGPVRQCIRTVYKTNQSTICQDYILDTTSPFLTVRNTIDWQETQVLLKVNFPIATAANTATYEIPFGAIARPTQPQTEAEKAKWEVSALRWADLGNEDFGVSILTNGKHGFDASPTHLRLTLLKSPIWPDSAADRGTHHFSYAVYPHASTWQTARTAKLARELSIHPIATPYQTPTIKKPINKQRTFIQSKNVSHHSFLELKNPNLILSALKPSEENLDKIILRCYECHGEATDLNIHTAFSPAEISETNISRTNLLESTLNTLSPTHISAWQIATYQMKPKKLS</sequence>
<gene>
    <name evidence="6" type="ORF">HLUCCA11_21825</name>
</gene>
<dbReference type="GO" id="GO:0004559">
    <property type="term" value="F:alpha-mannosidase activity"/>
    <property type="evidence" value="ECO:0007669"/>
    <property type="project" value="UniProtKB-EC"/>
</dbReference>
<evidence type="ECO:0000313" key="7">
    <source>
        <dbReference type="Proteomes" id="UP000050465"/>
    </source>
</evidence>
<dbReference type="SUPFAM" id="SSF88688">
    <property type="entry name" value="Families 57/38 glycoside transferase middle domain"/>
    <property type="match status" value="1"/>
</dbReference>
<dbReference type="InterPro" id="IPR000602">
    <property type="entry name" value="Glyco_hydro_38_N"/>
</dbReference>
<dbReference type="InterPro" id="IPR011013">
    <property type="entry name" value="Gal_mutarotase_sf_dom"/>
</dbReference>
<dbReference type="SUPFAM" id="SSF74650">
    <property type="entry name" value="Galactose mutarotase-like"/>
    <property type="match status" value="1"/>
</dbReference>
<dbReference type="EMBL" id="LJZR01000062">
    <property type="protein sequence ID" value="KPQ32285.1"/>
    <property type="molecule type" value="Genomic_DNA"/>
</dbReference>
<dbReference type="PANTHER" id="PTHR46017:SF1">
    <property type="entry name" value="ALPHA-MANNOSIDASE 2C1"/>
    <property type="match status" value="1"/>
</dbReference>
<dbReference type="Gene3D" id="2.70.98.30">
    <property type="entry name" value="Golgi alpha-mannosidase II, domain 4"/>
    <property type="match status" value="1"/>
</dbReference>
<dbReference type="EC" id="3.2.1.24" evidence="6"/>
<dbReference type="InterPro" id="IPR041147">
    <property type="entry name" value="GH38_C"/>
</dbReference>
<accession>A0A0P7ZHQ4</accession>
<dbReference type="Gene3D" id="2.60.40.2220">
    <property type="match status" value="1"/>
</dbReference>